<dbReference type="Gene3D" id="1.20.58.2180">
    <property type="match status" value="1"/>
</dbReference>
<evidence type="ECO:0000259" key="2">
    <source>
        <dbReference type="PROSITE" id="PS50983"/>
    </source>
</evidence>
<organism evidence="3 4">
    <name type="scientific">Maledivibacter halophilus</name>
    <dbReference type="NCBI Taxonomy" id="36842"/>
    <lineage>
        <taxon>Bacteria</taxon>
        <taxon>Bacillati</taxon>
        <taxon>Bacillota</taxon>
        <taxon>Clostridia</taxon>
        <taxon>Peptostreptococcales</taxon>
        <taxon>Caminicellaceae</taxon>
        <taxon>Maledivibacter</taxon>
    </lineage>
</organism>
<dbReference type="Pfam" id="PF01497">
    <property type="entry name" value="Peripla_BP_2"/>
    <property type="match status" value="1"/>
</dbReference>
<dbReference type="RefSeq" id="WP_079489716.1">
    <property type="nucleotide sequence ID" value="NZ_FUZT01000002.1"/>
</dbReference>
<dbReference type="Proteomes" id="UP000190285">
    <property type="component" value="Unassembled WGS sequence"/>
</dbReference>
<dbReference type="PROSITE" id="PS51257">
    <property type="entry name" value="PROKAR_LIPOPROTEIN"/>
    <property type="match status" value="1"/>
</dbReference>
<dbReference type="STRING" id="36842.SAMN02194393_00929"/>
<evidence type="ECO:0000313" key="4">
    <source>
        <dbReference type="Proteomes" id="UP000190285"/>
    </source>
</evidence>
<dbReference type="EMBL" id="FUZT01000002">
    <property type="protein sequence ID" value="SKC46729.1"/>
    <property type="molecule type" value="Genomic_DNA"/>
</dbReference>
<feature type="domain" description="Fe/B12 periplasmic-binding" evidence="2">
    <location>
        <begin position="63"/>
        <end position="339"/>
    </location>
</feature>
<dbReference type="AlphaFoldDB" id="A0A1T5J5P9"/>
<sequence length="372" mass="42426">MKNINKIISILLVAVLLIGVLAGCSKFNEVQKTENKSQKEEQKTITITDMAQRKVEIPSNIEKVYCKSPEGTILMYTLAPDKLAGWNYQFTTNEKKYIPEKYKDLPILGGWFGKNNTGNIEEILKGAPDIIINMGRINDTEIDANNSLQEQIGIPIVMVKSETLDDLEDAYAFIGKIIGEEERAKELADYCKNTLNYALEKSENISEEDKVTVYYAQGQKGLNTEAPGSVRMEVIRLIGGKNAADISDDSSYGRSKVSLEQVLLWNPDIIITARESSDDNTKSFFQTIYENEDWKDINAVKNKKVYGIPQNPFGWFDRPPSVNRIIGIKWLGHVLYPKAYEYDIIEEVKEFYKTFYHYEISDEEAKEFLNMD</sequence>
<dbReference type="Gene3D" id="3.40.50.1980">
    <property type="entry name" value="Nitrogenase molybdenum iron protein domain"/>
    <property type="match status" value="2"/>
</dbReference>
<keyword evidence="4" id="KW-1185">Reference proteome</keyword>
<dbReference type="PANTHER" id="PTHR30535:SF34">
    <property type="entry name" value="MOLYBDATE-BINDING PROTEIN MOLA"/>
    <property type="match status" value="1"/>
</dbReference>
<protein>
    <submittedName>
        <fullName evidence="3">Iron complex transport system substrate-binding protein</fullName>
    </submittedName>
</protein>
<dbReference type="OrthoDB" id="9787830at2"/>
<gene>
    <name evidence="3" type="ORF">SAMN02194393_00929</name>
</gene>
<dbReference type="GO" id="GO:0071281">
    <property type="term" value="P:cellular response to iron ion"/>
    <property type="evidence" value="ECO:0007669"/>
    <property type="project" value="TreeGrafter"/>
</dbReference>
<proteinExistence type="inferred from homology"/>
<dbReference type="InterPro" id="IPR002491">
    <property type="entry name" value="ABC_transptr_periplasmic_BD"/>
</dbReference>
<accession>A0A1T5J5P9</accession>
<evidence type="ECO:0000256" key="1">
    <source>
        <dbReference type="ARBA" id="ARBA00008814"/>
    </source>
</evidence>
<dbReference type="SUPFAM" id="SSF53807">
    <property type="entry name" value="Helical backbone' metal receptor"/>
    <property type="match status" value="1"/>
</dbReference>
<comment type="similarity">
    <text evidence="1">Belongs to the bacterial solute-binding protein 8 family.</text>
</comment>
<dbReference type="InterPro" id="IPR050902">
    <property type="entry name" value="ABC_Transporter_SBP"/>
</dbReference>
<evidence type="ECO:0000313" key="3">
    <source>
        <dbReference type="EMBL" id="SKC46729.1"/>
    </source>
</evidence>
<reference evidence="4" key="1">
    <citation type="submission" date="2017-02" db="EMBL/GenBank/DDBJ databases">
        <authorList>
            <person name="Varghese N."/>
            <person name="Submissions S."/>
        </authorList>
    </citation>
    <scope>NUCLEOTIDE SEQUENCE [LARGE SCALE GENOMIC DNA]</scope>
    <source>
        <strain evidence="4">M1</strain>
    </source>
</reference>
<dbReference type="PROSITE" id="PS50983">
    <property type="entry name" value="FE_B12_PBP"/>
    <property type="match status" value="1"/>
</dbReference>
<dbReference type="PANTHER" id="PTHR30535">
    <property type="entry name" value="VITAMIN B12-BINDING PROTEIN"/>
    <property type="match status" value="1"/>
</dbReference>
<name>A0A1T5J5P9_9FIRM</name>